<protein>
    <submittedName>
        <fullName evidence="2">Uncharacterized protein</fullName>
    </submittedName>
</protein>
<feature type="compositionally biased region" description="Basic and acidic residues" evidence="1">
    <location>
        <begin position="172"/>
        <end position="192"/>
    </location>
</feature>
<evidence type="ECO:0000313" key="2">
    <source>
        <dbReference type="EMBL" id="OXA63817.1"/>
    </source>
</evidence>
<reference evidence="2 3" key="1">
    <citation type="submission" date="2015-12" db="EMBL/GenBank/DDBJ databases">
        <title>The genome of Folsomia candida.</title>
        <authorList>
            <person name="Faddeeva A."/>
            <person name="Derks M.F."/>
            <person name="Anvar Y."/>
            <person name="Smit S."/>
            <person name="Van Straalen N."/>
            <person name="Roelofs D."/>
        </authorList>
    </citation>
    <scope>NUCLEOTIDE SEQUENCE [LARGE SCALE GENOMIC DNA]</scope>
    <source>
        <strain evidence="2 3">VU population</strain>
        <tissue evidence="2">Whole body</tissue>
    </source>
</reference>
<keyword evidence="3" id="KW-1185">Reference proteome</keyword>
<sequence length="202" mass="22778">MSCQQNIQDLYIFPPKIFRKTRIRALRLIRLTEHNLLSRRFRRVRALSDGFHCVIGNKESLVKVELGHLRICSAKKGAKTKEMIGLPLNSHITPFNRSVCLQILDSDEKTVNTTRTFNFSQGHIATMFYNALCKDRSADSDSDDESDTSTTSSYNPDDYAIRGLVTPSPFSDGEHSDEGGAGHYDQKTKDDAVPLGKNPRRD</sequence>
<gene>
    <name evidence="2" type="ORF">Fcan01_00274</name>
</gene>
<evidence type="ECO:0000256" key="1">
    <source>
        <dbReference type="SAM" id="MobiDB-lite"/>
    </source>
</evidence>
<feature type="region of interest" description="Disordered" evidence="1">
    <location>
        <begin position="139"/>
        <end position="202"/>
    </location>
</feature>
<dbReference type="AlphaFoldDB" id="A0A226F2Z6"/>
<evidence type="ECO:0000313" key="3">
    <source>
        <dbReference type="Proteomes" id="UP000198287"/>
    </source>
</evidence>
<comment type="caution">
    <text evidence="2">The sequence shown here is derived from an EMBL/GenBank/DDBJ whole genome shotgun (WGS) entry which is preliminary data.</text>
</comment>
<proteinExistence type="predicted"/>
<name>A0A226F2Z6_FOLCA</name>
<dbReference type="Proteomes" id="UP000198287">
    <property type="component" value="Unassembled WGS sequence"/>
</dbReference>
<accession>A0A226F2Z6</accession>
<dbReference type="EMBL" id="LNIX01000001">
    <property type="protein sequence ID" value="OXA63817.1"/>
    <property type="molecule type" value="Genomic_DNA"/>
</dbReference>
<organism evidence="2 3">
    <name type="scientific">Folsomia candida</name>
    <name type="common">Springtail</name>
    <dbReference type="NCBI Taxonomy" id="158441"/>
    <lineage>
        <taxon>Eukaryota</taxon>
        <taxon>Metazoa</taxon>
        <taxon>Ecdysozoa</taxon>
        <taxon>Arthropoda</taxon>
        <taxon>Hexapoda</taxon>
        <taxon>Collembola</taxon>
        <taxon>Entomobryomorpha</taxon>
        <taxon>Isotomoidea</taxon>
        <taxon>Isotomidae</taxon>
        <taxon>Proisotominae</taxon>
        <taxon>Folsomia</taxon>
    </lineage>
</organism>